<dbReference type="GO" id="GO:0005886">
    <property type="term" value="C:plasma membrane"/>
    <property type="evidence" value="ECO:0007669"/>
    <property type="project" value="TreeGrafter"/>
</dbReference>
<dbReference type="PANTHER" id="PTHR28097">
    <property type="entry name" value="PHEROMONE A FACTOR RECEPTOR"/>
    <property type="match status" value="1"/>
</dbReference>
<evidence type="ECO:0000256" key="6">
    <source>
        <dbReference type="ARBA" id="ARBA00023040"/>
    </source>
</evidence>
<evidence type="ECO:0000256" key="2">
    <source>
        <dbReference type="ARBA" id="ARBA00011085"/>
    </source>
</evidence>
<evidence type="ECO:0000256" key="3">
    <source>
        <dbReference type="ARBA" id="ARBA00022507"/>
    </source>
</evidence>
<evidence type="ECO:0000256" key="7">
    <source>
        <dbReference type="ARBA" id="ARBA00023136"/>
    </source>
</evidence>
<comment type="similarity">
    <text evidence="2">Belongs to the G-protein coupled receptor 4 family.</text>
</comment>
<dbReference type="GO" id="GO:0004932">
    <property type="term" value="F:mating-type factor pheromone receptor activity"/>
    <property type="evidence" value="ECO:0007669"/>
    <property type="project" value="InterPro"/>
</dbReference>
<evidence type="ECO:0000256" key="5">
    <source>
        <dbReference type="ARBA" id="ARBA00022989"/>
    </source>
</evidence>
<dbReference type="CDD" id="cd14966">
    <property type="entry name" value="7tmD_STE3"/>
    <property type="match status" value="1"/>
</dbReference>
<dbReference type="PANTHER" id="PTHR28097:SF1">
    <property type="entry name" value="PHEROMONE A FACTOR RECEPTOR"/>
    <property type="match status" value="1"/>
</dbReference>
<dbReference type="InterPro" id="IPR001499">
    <property type="entry name" value="GPCR_STE3"/>
</dbReference>
<name>A0A5J5F451_9PEZI</name>
<accession>A0A5J5F451</accession>
<gene>
    <name evidence="11" type="ORF">FN846DRAFT_774658</name>
</gene>
<proteinExistence type="inferred from homology"/>
<keyword evidence="8" id="KW-0675">Receptor</keyword>
<organism evidence="11 12">
    <name type="scientific">Sphaerosporella brunnea</name>
    <dbReference type="NCBI Taxonomy" id="1250544"/>
    <lineage>
        <taxon>Eukaryota</taxon>
        <taxon>Fungi</taxon>
        <taxon>Dikarya</taxon>
        <taxon>Ascomycota</taxon>
        <taxon>Pezizomycotina</taxon>
        <taxon>Pezizomycetes</taxon>
        <taxon>Pezizales</taxon>
        <taxon>Pyronemataceae</taxon>
        <taxon>Sphaerosporella</taxon>
    </lineage>
</organism>
<dbReference type="OrthoDB" id="2874149at2759"/>
<evidence type="ECO:0000313" key="11">
    <source>
        <dbReference type="EMBL" id="KAA8910909.1"/>
    </source>
</evidence>
<feature type="transmembrane region" description="Helical" evidence="10">
    <location>
        <begin position="164"/>
        <end position="187"/>
    </location>
</feature>
<comment type="caution">
    <text evidence="11">The sequence shown here is derived from an EMBL/GenBank/DDBJ whole genome shotgun (WGS) entry which is preliminary data.</text>
</comment>
<keyword evidence="5 10" id="KW-1133">Transmembrane helix</keyword>
<dbReference type="PRINTS" id="PR00899">
    <property type="entry name" value="GPCRSTE3"/>
</dbReference>
<dbReference type="AlphaFoldDB" id="A0A5J5F451"/>
<evidence type="ECO:0000313" key="12">
    <source>
        <dbReference type="Proteomes" id="UP000326924"/>
    </source>
</evidence>
<dbReference type="InParanoid" id="A0A5J5F451"/>
<keyword evidence="6" id="KW-0297">G-protein coupled receptor</keyword>
<evidence type="ECO:0000256" key="4">
    <source>
        <dbReference type="ARBA" id="ARBA00022692"/>
    </source>
</evidence>
<feature type="transmembrane region" description="Helical" evidence="10">
    <location>
        <begin position="6"/>
        <end position="26"/>
    </location>
</feature>
<evidence type="ECO:0000256" key="10">
    <source>
        <dbReference type="SAM" id="Phobius"/>
    </source>
</evidence>
<keyword evidence="7 10" id="KW-0472">Membrane</keyword>
<protein>
    <submittedName>
        <fullName evidence="11">GPCR fungal pheromone mating factor</fullName>
    </submittedName>
</protein>
<evidence type="ECO:0000256" key="1">
    <source>
        <dbReference type="ARBA" id="ARBA00004141"/>
    </source>
</evidence>
<evidence type="ECO:0000256" key="8">
    <source>
        <dbReference type="ARBA" id="ARBA00023170"/>
    </source>
</evidence>
<keyword evidence="9" id="KW-0807">Transducer</keyword>
<feature type="transmembrane region" description="Helical" evidence="10">
    <location>
        <begin position="33"/>
        <end position="54"/>
    </location>
</feature>
<keyword evidence="12" id="KW-1185">Reference proteome</keyword>
<evidence type="ECO:0000256" key="9">
    <source>
        <dbReference type="ARBA" id="ARBA00023224"/>
    </source>
</evidence>
<dbReference type="Proteomes" id="UP000326924">
    <property type="component" value="Unassembled WGS sequence"/>
</dbReference>
<dbReference type="EMBL" id="VXIS01000041">
    <property type="protein sequence ID" value="KAA8910909.1"/>
    <property type="molecule type" value="Genomic_DNA"/>
</dbReference>
<feature type="transmembrane region" description="Helical" evidence="10">
    <location>
        <begin position="74"/>
        <end position="99"/>
    </location>
</feature>
<comment type="subcellular location">
    <subcellularLocation>
        <location evidence="1">Membrane</location>
        <topology evidence="1">Multi-pass membrane protein</topology>
    </subcellularLocation>
</comment>
<feature type="transmembrane region" description="Helical" evidence="10">
    <location>
        <begin position="120"/>
        <end position="137"/>
    </location>
</feature>
<keyword evidence="3" id="KW-0589">Pheromone response</keyword>
<dbReference type="FunCoup" id="A0A5J5F451">
    <property type="interactions" value="60"/>
</dbReference>
<dbReference type="GO" id="GO:0000750">
    <property type="term" value="P:pheromone-dependent signal transduction involved in conjugation with cellular fusion"/>
    <property type="evidence" value="ECO:0007669"/>
    <property type="project" value="TreeGrafter"/>
</dbReference>
<feature type="transmembrane region" description="Helical" evidence="10">
    <location>
        <begin position="269"/>
        <end position="289"/>
    </location>
</feature>
<dbReference type="Pfam" id="PF02076">
    <property type="entry name" value="STE3"/>
    <property type="match status" value="1"/>
</dbReference>
<keyword evidence="4 10" id="KW-0812">Transmembrane</keyword>
<feature type="transmembrane region" description="Helical" evidence="10">
    <location>
        <begin position="208"/>
        <end position="231"/>
    </location>
</feature>
<sequence>MGQLYFFRWACCVSLLLCIVPLAWHWQNKNTAACFLIIWLSIFNLCSFINSFIWPDDIAVLTGWEGGIYCDIQIKILIAGFTGHLGAMAAIARNLAVILSDDAPVVRTRAVRRRELYKDLALCLAVPILMMAVHYIVQPRRYTLVAITGCTAAVDRSWPTVVLIFIWPPIVALMAGYYAALVVYRLHKHRRRFDALLSGNSSLNRPRFVRLFVLSMLLLLIFVPITFYVFVKNMNLQWLPYSWDAVHYGTGWMWIRKIPTNGYVNFDRWIPVGSGIIVFLIFGVGKDAMDLYRGWLSKIGIGKLGAILE</sequence>
<reference evidence="11 12" key="1">
    <citation type="submission" date="2019-09" db="EMBL/GenBank/DDBJ databases">
        <title>Draft genome of the ectomycorrhizal ascomycete Sphaerosporella brunnea.</title>
        <authorList>
            <consortium name="DOE Joint Genome Institute"/>
            <person name="Benucci G.M."/>
            <person name="Marozzi G."/>
            <person name="Antonielli L."/>
            <person name="Sanchez S."/>
            <person name="Marco P."/>
            <person name="Wang X."/>
            <person name="Falini L.B."/>
            <person name="Barry K."/>
            <person name="Haridas S."/>
            <person name="Lipzen A."/>
            <person name="Labutti K."/>
            <person name="Grigoriev I.V."/>
            <person name="Murat C."/>
            <person name="Martin F."/>
            <person name="Albertini E."/>
            <person name="Donnini D."/>
            <person name="Bonito G."/>
        </authorList>
    </citation>
    <scope>NUCLEOTIDE SEQUENCE [LARGE SCALE GENOMIC DNA]</scope>
    <source>
        <strain evidence="11 12">Sb_GMNB300</strain>
    </source>
</reference>